<reference evidence="1" key="2">
    <citation type="journal article" date="2021" name="Microbiome">
        <title>Successional dynamics and alternative stable states in a saline activated sludge microbial community over 9 years.</title>
        <authorList>
            <person name="Wang Y."/>
            <person name="Ye J."/>
            <person name="Ju F."/>
            <person name="Liu L."/>
            <person name="Boyd J.A."/>
            <person name="Deng Y."/>
            <person name="Parks D.H."/>
            <person name="Jiang X."/>
            <person name="Yin X."/>
            <person name="Woodcroft B.J."/>
            <person name="Tyson G.W."/>
            <person name="Hugenholtz P."/>
            <person name="Polz M.F."/>
            <person name="Zhang T."/>
        </authorList>
    </citation>
    <scope>NUCLEOTIDE SEQUENCE</scope>
    <source>
        <strain evidence="1">HKST-UBA80</strain>
    </source>
</reference>
<gene>
    <name evidence="1" type="ORF">KDA10_02365</name>
</gene>
<name>A0A955E0Q3_UNCKA</name>
<dbReference type="AlphaFoldDB" id="A0A955E0Q3"/>
<dbReference type="EMBL" id="JAGQNY010000007">
    <property type="protein sequence ID" value="MCA9302185.1"/>
    <property type="molecule type" value="Genomic_DNA"/>
</dbReference>
<protein>
    <recommendedName>
        <fullName evidence="3">Polymerase nucleotidyl transferase domain-containing protein</fullName>
    </recommendedName>
</protein>
<evidence type="ECO:0000313" key="1">
    <source>
        <dbReference type="EMBL" id="MCA9302185.1"/>
    </source>
</evidence>
<dbReference type="Proteomes" id="UP000714817">
    <property type="component" value="Unassembled WGS sequence"/>
</dbReference>
<comment type="caution">
    <text evidence="1">The sequence shown here is derived from an EMBL/GenBank/DDBJ whole genome shotgun (WGS) entry which is preliminary data.</text>
</comment>
<accession>A0A955E0Q3</accession>
<evidence type="ECO:0000313" key="2">
    <source>
        <dbReference type="Proteomes" id="UP000714817"/>
    </source>
</evidence>
<organism evidence="1 2">
    <name type="scientific">candidate division WWE3 bacterium</name>
    <dbReference type="NCBI Taxonomy" id="2053526"/>
    <lineage>
        <taxon>Bacteria</taxon>
        <taxon>Katanobacteria</taxon>
    </lineage>
</organism>
<proteinExistence type="predicted"/>
<reference evidence="1" key="1">
    <citation type="submission" date="2020-04" db="EMBL/GenBank/DDBJ databases">
        <authorList>
            <person name="Zhang T."/>
        </authorList>
    </citation>
    <scope>NUCLEOTIDE SEQUENCE</scope>
    <source>
        <strain evidence="1">HKST-UBA80</strain>
    </source>
</reference>
<evidence type="ECO:0008006" key="3">
    <source>
        <dbReference type="Google" id="ProtNLM"/>
    </source>
</evidence>
<sequence>MSYRLPRNATALEQAIINELKYRAVFNASLTYYQLWNSLFLLHPINESQQKEFTLENFNKVLKKLKQSKYINRTTTGNYYIQTKKPFKWGHRANYAQEYLNSLGPVVKVLSHIGWIKLLAVSGSVAAYSAKKNDDVDLFIVTEKKRLWLTRLFVVLLLKTLRSYRTDKNSANKICPNIFLDEGALTWPTERQNIYVGHEIILLRPLINRDNTYFKFLDANSWIKGFFCTFCYASEKTYKSIYKPGSKLVDLLEDFVKMVQLRYMKQKITSEIIQDRLLHFNKHDHTSKIINEFEKN</sequence>